<dbReference type="Proteomes" id="UP001151699">
    <property type="component" value="Unassembled WGS sequence"/>
</dbReference>
<gene>
    <name evidence="1" type="ORF">Bhyg_15988</name>
</gene>
<dbReference type="EMBL" id="WJQU01002327">
    <property type="protein sequence ID" value="KAJ6632993.1"/>
    <property type="molecule type" value="Genomic_DNA"/>
</dbReference>
<reference evidence="1" key="1">
    <citation type="submission" date="2022-07" db="EMBL/GenBank/DDBJ databases">
        <authorList>
            <person name="Trinca V."/>
            <person name="Uliana J.V.C."/>
            <person name="Torres T.T."/>
            <person name="Ward R.J."/>
            <person name="Monesi N."/>
        </authorList>
    </citation>
    <scope>NUCLEOTIDE SEQUENCE</scope>
    <source>
        <strain evidence="1">HSMRA1968</strain>
        <tissue evidence="1">Whole embryos</tissue>
    </source>
</reference>
<dbReference type="AlphaFoldDB" id="A0A9Q0MK62"/>
<keyword evidence="2" id="KW-1185">Reference proteome</keyword>
<evidence type="ECO:0000313" key="2">
    <source>
        <dbReference type="Proteomes" id="UP001151699"/>
    </source>
</evidence>
<comment type="caution">
    <text evidence="1">The sequence shown here is derived from an EMBL/GenBank/DDBJ whole genome shotgun (WGS) entry which is preliminary data.</text>
</comment>
<name>A0A9Q0MK62_9DIPT</name>
<protein>
    <submittedName>
        <fullName evidence="1">Uncharacterized protein</fullName>
    </submittedName>
</protein>
<organism evidence="1 2">
    <name type="scientific">Pseudolycoriella hygida</name>
    <dbReference type="NCBI Taxonomy" id="35572"/>
    <lineage>
        <taxon>Eukaryota</taxon>
        <taxon>Metazoa</taxon>
        <taxon>Ecdysozoa</taxon>
        <taxon>Arthropoda</taxon>
        <taxon>Hexapoda</taxon>
        <taxon>Insecta</taxon>
        <taxon>Pterygota</taxon>
        <taxon>Neoptera</taxon>
        <taxon>Endopterygota</taxon>
        <taxon>Diptera</taxon>
        <taxon>Nematocera</taxon>
        <taxon>Sciaroidea</taxon>
        <taxon>Sciaridae</taxon>
        <taxon>Pseudolycoriella</taxon>
    </lineage>
</organism>
<accession>A0A9Q0MK62</accession>
<proteinExistence type="predicted"/>
<sequence>MITQSTVVFIFSTWNAVKQTVVTVIHRNSMDPRSWLKETAIKKQRMDSQFHSKEKCIKAVELRSR</sequence>
<evidence type="ECO:0000313" key="1">
    <source>
        <dbReference type="EMBL" id="KAJ6632993.1"/>
    </source>
</evidence>